<protein>
    <submittedName>
        <fullName evidence="1">Uncharacterized protein</fullName>
    </submittedName>
</protein>
<name>J7SCG0_9APHY</name>
<sequence length="22" mass="2405">MSFLYEVLSKFGVLGRSVLVCG</sequence>
<keyword evidence="2" id="KW-1185">Reference proteome</keyword>
<reference evidence="1 2" key="1">
    <citation type="journal article" date="2012" name="Appl. Environ. Microbiol.">
        <title>Short-read sequencing for genomic analysis of the brown rot fungus Fibroporia radiculosa.</title>
        <authorList>
            <person name="Tang J.D."/>
            <person name="Perkins A.D."/>
            <person name="Sonstegard T.S."/>
            <person name="Schroeder S.G."/>
            <person name="Burgess S.C."/>
            <person name="Diehl S.V."/>
        </authorList>
    </citation>
    <scope>NUCLEOTIDE SEQUENCE [LARGE SCALE GENOMIC DNA]</scope>
    <source>
        <strain evidence="1 2">TFFH 294</strain>
    </source>
</reference>
<dbReference type="HOGENOM" id="CLU_222053_0_0_1"/>
<evidence type="ECO:0000313" key="2">
    <source>
        <dbReference type="Proteomes" id="UP000006352"/>
    </source>
</evidence>
<organism evidence="1 2">
    <name type="scientific">Fibroporia radiculosa</name>
    <dbReference type="NCBI Taxonomy" id="599839"/>
    <lineage>
        <taxon>Eukaryota</taxon>
        <taxon>Fungi</taxon>
        <taxon>Dikarya</taxon>
        <taxon>Basidiomycota</taxon>
        <taxon>Agaricomycotina</taxon>
        <taxon>Agaricomycetes</taxon>
        <taxon>Polyporales</taxon>
        <taxon>Fibroporiaceae</taxon>
        <taxon>Fibroporia</taxon>
    </lineage>
</organism>
<dbReference type="Proteomes" id="UP000006352">
    <property type="component" value="Unassembled WGS sequence"/>
</dbReference>
<dbReference type="EMBL" id="HE797669">
    <property type="protein sequence ID" value="CCM07141.1"/>
    <property type="molecule type" value="Genomic_DNA"/>
</dbReference>
<dbReference type="InParanoid" id="J7SCG0"/>
<gene>
    <name evidence="1" type="ORF">FIBRA_09478</name>
</gene>
<dbReference type="AlphaFoldDB" id="J7SCG0"/>
<proteinExistence type="predicted"/>
<evidence type="ECO:0000313" key="1">
    <source>
        <dbReference type="EMBL" id="CCM07141.1"/>
    </source>
</evidence>
<accession>J7SCG0</accession>